<dbReference type="EMBL" id="CABDUW010000006">
    <property type="protein sequence ID" value="VTJ51600.1"/>
    <property type="molecule type" value="Genomic_DNA"/>
</dbReference>
<reference evidence="1" key="1">
    <citation type="submission" date="2019-04" db="EMBL/GenBank/DDBJ databases">
        <authorList>
            <person name="Alioto T."/>
            <person name="Alioto T."/>
        </authorList>
    </citation>
    <scope>NUCLEOTIDE SEQUENCE [LARGE SCALE GENOMIC DNA]</scope>
</reference>
<evidence type="ECO:0000313" key="2">
    <source>
        <dbReference type="Proteomes" id="UP000335636"/>
    </source>
</evidence>
<accession>A0A5E4A2Z4</accession>
<organism evidence="1 2">
    <name type="scientific">Marmota monax</name>
    <name type="common">Woodchuck</name>
    <dbReference type="NCBI Taxonomy" id="9995"/>
    <lineage>
        <taxon>Eukaryota</taxon>
        <taxon>Metazoa</taxon>
        <taxon>Chordata</taxon>
        <taxon>Craniata</taxon>
        <taxon>Vertebrata</taxon>
        <taxon>Euteleostomi</taxon>
        <taxon>Mammalia</taxon>
        <taxon>Eutheria</taxon>
        <taxon>Euarchontoglires</taxon>
        <taxon>Glires</taxon>
        <taxon>Rodentia</taxon>
        <taxon>Sciuromorpha</taxon>
        <taxon>Sciuridae</taxon>
        <taxon>Xerinae</taxon>
        <taxon>Marmotini</taxon>
        <taxon>Marmota</taxon>
    </lineage>
</organism>
<protein>
    <submittedName>
        <fullName evidence="1">Uncharacterized protein</fullName>
    </submittedName>
</protein>
<dbReference type="AlphaFoldDB" id="A0A5E4A2Z4"/>
<sequence length="129" mass="13409">MLGLLTASPDLQGLPPLASGHHVGLCFSTPLVLAFAPCQSALSGRWQLPCDDEPRNPGRPGATARFLSTLDVSKDILTGRGHLNFPAERGCQHSQQGASRGAAGPCEGEDGIIMAGNGKSGFLFTLGQR</sequence>
<comment type="caution">
    <text evidence="1">The sequence shown here is derived from an EMBL/GenBank/DDBJ whole genome shotgun (WGS) entry which is preliminary data.</text>
</comment>
<keyword evidence="2" id="KW-1185">Reference proteome</keyword>
<name>A0A5E4A2Z4_MARMO</name>
<evidence type="ECO:0000313" key="1">
    <source>
        <dbReference type="EMBL" id="VTJ51600.1"/>
    </source>
</evidence>
<proteinExistence type="predicted"/>
<gene>
    <name evidence="1" type="ORF">MONAX_5E038821</name>
</gene>
<dbReference type="Proteomes" id="UP000335636">
    <property type="component" value="Unassembled WGS sequence"/>
</dbReference>